<comment type="catalytic activity">
    <reaction evidence="1">
        <text>[E2 ubiquitin-conjugating enzyme]-S-ubiquitinyl-L-cysteine + [acceptor protein]-L-lysine = [E2 ubiquitin-conjugating enzyme]-L-cysteine + [acceptor protein]-N(6)-ubiquitinyl-L-lysine.</text>
        <dbReference type="EC" id="2.3.2.31"/>
    </reaction>
</comment>
<feature type="domain" description="RWD" evidence="12">
    <location>
        <begin position="2"/>
        <end position="118"/>
    </location>
</feature>
<keyword evidence="8" id="KW-0833">Ubl conjugation pathway</keyword>
<dbReference type="OMA" id="SVKWLEP"/>
<dbReference type="SMART" id="SM00184">
    <property type="entry name" value="RING"/>
    <property type="match status" value="1"/>
</dbReference>
<evidence type="ECO:0000256" key="5">
    <source>
        <dbReference type="ARBA" id="ARBA00022723"/>
    </source>
</evidence>
<sequence length="445" mass="48402">MDEVEALRCMYGDELRELALDGGARELEIDVPISLDAPIDVTCGARRASVRHLSLTLRIRLPDGYPATAPPHFALISCWLEPSQHAHLLAVLTTEWEGMHDGVLICWVERLRADAASGLGEVVLAERASAEGGVDECERPKERAPSGQVERARAGWASAHVAPVEGGVIVREPHGAFEALLAEDARRVDEVDGARQVRCAICLDDVLRRACPALAGCAHSFCRGCLRAALEARIRQRGALALGCPECAVQLLPTEVSALVEPELYALHERQTLLASLAGMDDMTWCPLAHCQAAVVLERDADGALDKLGRCAQCGFCFCTLCQRSWHGDGPCSDFKRRWDAADAAERAALETRFGRHAIEEIESTHLISSTTQGCPCCRAPIEKNGGCHHMRCASCAHEWCWLCRGKYSATHFTTSGAGCRQFGPDFFAEVARALREERPSGNVS</sequence>
<evidence type="ECO:0000256" key="3">
    <source>
        <dbReference type="ARBA" id="ARBA00012251"/>
    </source>
</evidence>
<dbReference type="AlphaFoldDB" id="A0A8J5XFH2"/>
<dbReference type="CDD" id="cd23820">
    <property type="entry name" value="RWD_RNF14"/>
    <property type="match status" value="1"/>
</dbReference>
<feature type="domain" description="RING-type" evidence="13">
    <location>
        <begin position="195"/>
        <end position="424"/>
    </location>
</feature>
<comment type="pathway">
    <text evidence="2">Protein modification; protein ubiquitination.</text>
</comment>
<evidence type="ECO:0000259" key="13">
    <source>
        <dbReference type="PROSITE" id="PS51873"/>
    </source>
</evidence>
<dbReference type="InterPro" id="IPR054694">
    <property type="entry name" value="Parkin-like_IBR"/>
</dbReference>
<dbReference type="Gene3D" id="1.20.120.1750">
    <property type="match status" value="1"/>
</dbReference>
<evidence type="ECO:0000259" key="11">
    <source>
        <dbReference type="PROSITE" id="PS50089"/>
    </source>
</evidence>
<dbReference type="GO" id="GO:0008270">
    <property type="term" value="F:zinc ion binding"/>
    <property type="evidence" value="ECO:0007669"/>
    <property type="project" value="UniProtKB-KW"/>
</dbReference>
<dbReference type="PROSITE" id="PS51873">
    <property type="entry name" value="TRIAD"/>
    <property type="match status" value="1"/>
</dbReference>
<dbReference type="PROSITE" id="PS50908">
    <property type="entry name" value="RWD"/>
    <property type="match status" value="1"/>
</dbReference>
<evidence type="ECO:0000256" key="8">
    <source>
        <dbReference type="ARBA" id="ARBA00022786"/>
    </source>
</evidence>
<evidence type="ECO:0000313" key="14">
    <source>
        <dbReference type="EMBL" id="KAG8466128.1"/>
    </source>
</evidence>
<dbReference type="SUPFAM" id="SSF54495">
    <property type="entry name" value="UBC-like"/>
    <property type="match status" value="1"/>
</dbReference>
<dbReference type="InterPro" id="IPR002867">
    <property type="entry name" value="IBR_dom"/>
</dbReference>
<evidence type="ECO:0000256" key="9">
    <source>
        <dbReference type="ARBA" id="ARBA00022833"/>
    </source>
</evidence>
<dbReference type="Pfam" id="PF01485">
    <property type="entry name" value="IBR"/>
    <property type="match status" value="1"/>
</dbReference>
<evidence type="ECO:0000256" key="4">
    <source>
        <dbReference type="ARBA" id="ARBA00022679"/>
    </source>
</evidence>
<evidence type="ECO:0000313" key="15">
    <source>
        <dbReference type="Proteomes" id="UP000751190"/>
    </source>
</evidence>
<dbReference type="SUPFAM" id="SSF57850">
    <property type="entry name" value="RING/U-box"/>
    <property type="match status" value="3"/>
</dbReference>
<dbReference type="Pfam" id="PF00097">
    <property type="entry name" value="zf-C3HC4"/>
    <property type="match status" value="1"/>
</dbReference>
<keyword evidence="4" id="KW-0808">Transferase</keyword>
<keyword evidence="7 10" id="KW-0863">Zinc-finger</keyword>
<evidence type="ECO:0000256" key="6">
    <source>
        <dbReference type="ARBA" id="ARBA00022737"/>
    </source>
</evidence>
<dbReference type="InterPro" id="IPR013083">
    <property type="entry name" value="Znf_RING/FYVE/PHD"/>
</dbReference>
<dbReference type="OrthoDB" id="69641at2759"/>
<dbReference type="GO" id="GO:0016567">
    <property type="term" value="P:protein ubiquitination"/>
    <property type="evidence" value="ECO:0007669"/>
    <property type="project" value="InterPro"/>
</dbReference>
<dbReference type="CDD" id="cd20341">
    <property type="entry name" value="BRcat_RBR_RNF14"/>
    <property type="match status" value="1"/>
</dbReference>
<dbReference type="Pfam" id="PF05773">
    <property type="entry name" value="RWD"/>
    <property type="match status" value="1"/>
</dbReference>
<evidence type="ECO:0000256" key="10">
    <source>
        <dbReference type="PROSITE-ProRule" id="PRU00175"/>
    </source>
</evidence>
<evidence type="ECO:0000256" key="1">
    <source>
        <dbReference type="ARBA" id="ARBA00001798"/>
    </source>
</evidence>
<dbReference type="Proteomes" id="UP000751190">
    <property type="component" value="Unassembled WGS sequence"/>
</dbReference>
<feature type="domain" description="RING-type" evidence="11">
    <location>
        <begin position="199"/>
        <end position="247"/>
    </location>
</feature>
<dbReference type="InterPro" id="IPR044066">
    <property type="entry name" value="TRIAD_supradom"/>
</dbReference>
<dbReference type="Gene3D" id="2.20.25.20">
    <property type="match status" value="1"/>
</dbReference>
<proteinExistence type="predicted"/>
<keyword evidence="9" id="KW-0862">Zinc</keyword>
<evidence type="ECO:0000256" key="2">
    <source>
        <dbReference type="ARBA" id="ARBA00004906"/>
    </source>
</evidence>
<dbReference type="InterPro" id="IPR001841">
    <property type="entry name" value="Znf_RING"/>
</dbReference>
<protein>
    <recommendedName>
        <fullName evidence="3">RBR-type E3 ubiquitin transferase</fullName>
        <ecNumber evidence="3">2.3.2.31</ecNumber>
    </recommendedName>
</protein>
<dbReference type="PROSITE" id="PS50089">
    <property type="entry name" value="ZF_RING_2"/>
    <property type="match status" value="1"/>
</dbReference>
<dbReference type="PANTHER" id="PTHR11685">
    <property type="entry name" value="RBR FAMILY RING FINGER AND IBR DOMAIN-CONTAINING"/>
    <property type="match status" value="1"/>
</dbReference>
<comment type="caution">
    <text evidence="14">The sequence shown here is derived from an EMBL/GenBank/DDBJ whole genome shotgun (WGS) entry which is preliminary data.</text>
</comment>
<dbReference type="InterPro" id="IPR018957">
    <property type="entry name" value="Znf_C3HC4_RING-type"/>
</dbReference>
<organism evidence="14 15">
    <name type="scientific">Diacronema lutheri</name>
    <name type="common">Unicellular marine alga</name>
    <name type="synonym">Monochrysis lutheri</name>
    <dbReference type="NCBI Taxonomy" id="2081491"/>
    <lineage>
        <taxon>Eukaryota</taxon>
        <taxon>Haptista</taxon>
        <taxon>Haptophyta</taxon>
        <taxon>Pavlovophyceae</taxon>
        <taxon>Pavlovales</taxon>
        <taxon>Pavlovaceae</taxon>
        <taxon>Diacronema</taxon>
    </lineage>
</organism>
<dbReference type="SMART" id="SM00647">
    <property type="entry name" value="IBR"/>
    <property type="match status" value="2"/>
</dbReference>
<dbReference type="Pfam" id="PF22605">
    <property type="entry name" value="IBR_2"/>
    <property type="match status" value="1"/>
</dbReference>
<keyword evidence="5" id="KW-0479">Metal-binding</keyword>
<dbReference type="SMART" id="SM00591">
    <property type="entry name" value="RWD"/>
    <property type="match status" value="1"/>
</dbReference>
<dbReference type="EMBL" id="JAGTXO010000008">
    <property type="protein sequence ID" value="KAG8466128.1"/>
    <property type="molecule type" value="Genomic_DNA"/>
</dbReference>
<dbReference type="PROSITE" id="PS00518">
    <property type="entry name" value="ZF_RING_1"/>
    <property type="match status" value="1"/>
</dbReference>
<accession>A0A8J5XFH2</accession>
<name>A0A8J5XFH2_DIALT</name>
<dbReference type="EC" id="2.3.2.31" evidence="3"/>
<dbReference type="InterPro" id="IPR017907">
    <property type="entry name" value="Znf_RING_CS"/>
</dbReference>
<evidence type="ECO:0000259" key="12">
    <source>
        <dbReference type="PROSITE" id="PS50908"/>
    </source>
</evidence>
<dbReference type="InterPro" id="IPR006575">
    <property type="entry name" value="RWD_dom"/>
</dbReference>
<evidence type="ECO:0000256" key="7">
    <source>
        <dbReference type="ARBA" id="ARBA00022771"/>
    </source>
</evidence>
<dbReference type="Gene3D" id="3.10.110.10">
    <property type="entry name" value="Ubiquitin Conjugating Enzyme"/>
    <property type="match status" value="1"/>
</dbReference>
<dbReference type="InterPro" id="IPR016135">
    <property type="entry name" value="UBQ-conjugating_enzyme/RWD"/>
</dbReference>
<dbReference type="InterPro" id="IPR031127">
    <property type="entry name" value="E3_UB_ligase_RBR"/>
</dbReference>
<reference evidence="14" key="1">
    <citation type="submission" date="2021-05" db="EMBL/GenBank/DDBJ databases">
        <title>The genome of the haptophyte Pavlova lutheri (Diacronema luteri, Pavlovales) - a model for lipid biosynthesis in eukaryotic algae.</title>
        <authorList>
            <person name="Hulatt C.J."/>
            <person name="Posewitz M.C."/>
        </authorList>
    </citation>
    <scope>NUCLEOTIDE SEQUENCE</scope>
    <source>
        <strain evidence="14">NIVA-4/92</strain>
    </source>
</reference>
<keyword evidence="15" id="KW-1185">Reference proteome</keyword>
<dbReference type="GO" id="GO:0061630">
    <property type="term" value="F:ubiquitin protein ligase activity"/>
    <property type="evidence" value="ECO:0007669"/>
    <property type="project" value="UniProtKB-EC"/>
</dbReference>
<gene>
    <name evidence="14" type="ORF">KFE25_001884</name>
</gene>
<dbReference type="Gene3D" id="3.30.40.10">
    <property type="entry name" value="Zinc/RING finger domain, C3HC4 (zinc finger)"/>
    <property type="match status" value="1"/>
</dbReference>
<keyword evidence="6" id="KW-0677">Repeat</keyword>